<sequence length="241" mass="26967">MVNRLRIASGEQIQRVCFADLGEGRSRVVSRSRVVARLVSWRVLMPLERRIGGAERGSSAGVYALDTAGARLLARSQLADGERVRVRRPGTPVERTMRHMLAVSELYVRLVETARRDGFGLREFKSEPGCYWPNGVGGLVKPDAYVRLVRDQVEDHWWIEHDEATESLPTVRRKLEAYLSFWNRGQLGPGGVMPRVLVSAVTAARAKAINATLPRGPEAEKIFAVVESQRAAEHMEEILLE</sequence>
<protein>
    <submittedName>
        <fullName evidence="1">Replication-relaxation family protein</fullName>
    </submittedName>
</protein>
<gene>
    <name evidence="1" type="ORF">ACEZDJ_14165</name>
</gene>
<organism evidence="1 2">
    <name type="scientific">Streptacidiphilus cavernicola</name>
    <dbReference type="NCBI Taxonomy" id="3342716"/>
    <lineage>
        <taxon>Bacteria</taxon>
        <taxon>Bacillati</taxon>
        <taxon>Actinomycetota</taxon>
        <taxon>Actinomycetes</taxon>
        <taxon>Kitasatosporales</taxon>
        <taxon>Streptomycetaceae</taxon>
        <taxon>Streptacidiphilus</taxon>
    </lineage>
</organism>
<dbReference type="Pfam" id="PF13814">
    <property type="entry name" value="Replic_Relax"/>
    <property type="match status" value="1"/>
</dbReference>
<proteinExistence type="predicted"/>
<reference evidence="1 2" key="1">
    <citation type="submission" date="2024-09" db="EMBL/GenBank/DDBJ databases">
        <authorList>
            <person name="Lee S.D."/>
        </authorList>
    </citation>
    <scope>NUCLEOTIDE SEQUENCE [LARGE SCALE GENOMIC DNA]</scope>
    <source>
        <strain evidence="1 2">N1-5</strain>
    </source>
</reference>
<evidence type="ECO:0000313" key="1">
    <source>
        <dbReference type="EMBL" id="MFC1402431.1"/>
    </source>
</evidence>
<dbReference type="InterPro" id="IPR025855">
    <property type="entry name" value="Replic_Relax"/>
</dbReference>
<dbReference type="RefSeq" id="WP_051724867.1">
    <property type="nucleotide sequence ID" value="NZ_JBHEZZ010000006.1"/>
</dbReference>
<dbReference type="EMBL" id="JBHEZZ010000006">
    <property type="protein sequence ID" value="MFC1402431.1"/>
    <property type="molecule type" value="Genomic_DNA"/>
</dbReference>
<keyword evidence="2" id="KW-1185">Reference proteome</keyword>
<evidence type="ECO:0000313" key="2">
    <source>
        <dbReference type="Proteomes" id="UP001592528"/>
    </source>
</evidence>
<dbReference type="Proteomes" id="UP001592528">
    <property type="component" value="Unassembled WGS sequence"/>
</dbReference>
<comment type="caution">
    <text evidence="1">The sequence shown here is derived from an EMBL/GenBank/DDBJ whole genome shotgun (WGS) entry which is preliminary data.</text>
</comment>
<name>A0ABV6ULV3_9ACTN</name>
<accession>A0ABV6ULV3</accession>